<comment type="caution">
    <text evidence="1">The sequence shown here is derived from an EMBL/GenBank/DDBJ whole genome shotgun (WGS) entry which is preliminary data.</text>
</comment>
<dbReference type="Proteomes" id="UP000013232">
    <property type="component" value="Unassembled WGS sequence"/>
</dbReference>
<sequence>MLPLIRGVRDRYIDVGRPPASALIGVDALFHPDVLVEVDAVAVLPPTP</sequence>
<organism evidence="1 2">
    <name type="scientific">Thauera linaloolentis (strain DSM 12138 / JCM 21573 / CCUG 41526 / CIP 105981 / IAM 15112 / NBRC 102519 / 47Lol)</name>
    <dbReference type="NCBI Taxonomy" id="1123367"/>
    <lineage>
        <taxon>Bacteria</taxon>
        <taxon>Pseudomonadati</taxon>
        <taxon>Pseudomonadota</taxon>
        <taxon>Betaproteobacteria</taxon>
        <taxon>Rhodocyclales</taxon>
        <taxon>Zoogloeaceae</taxon>
        <taxon>Thauera</taxon>
    </lineage>
</organism>
<dbReference type="eggNOG" id="COG0251">
    <property type="taxonomic scope" value="Bacteria"/>
</dbReference>
<dbReference type="STRING" id="1123367.GCA_000621305_02209"/>
<evidence type="ECO:0000313" key="2">
    <source>
        <dbReference type="Proteomes" id="UP000013232"/>
    </source>
</evidence>
<dbReference type="AlphaFoldDB" id="N6YXB6"/>
<dbReference type="RefSeq" id="WP_004344775.1">
    <property type="nucleotide sequence ID" value="NZ_AMXE01000101.1"/>
</dbReference>
<name>N6YXB6_THAL4</name>
<dbReference type="Gene3D" id="3.30.1330.40">
    <property type="entry name" value="RutC-like"/>
    <property type="match status" value="1"/>
</dbReference>
<dbReference type="InterPro" id="IPR035959">
    <property type="entry name" value="RutC-like_sf"/>
</dbReference>
<accession>N6YXB6</accession>
<reference evidence="1 2" key="1">
    <citation type="submission" date="2012-09" db="EMBL/GenBank/DDBJ databases">
        <title>Draft Genome Sequences of 6 Strains from Genus Thauera.</title>
        <authorList>
            <person name="Liu B."/>
            <person name="Shapleigh J.P."/>
            <person name="Frostegard A.H."/>
        </authorList>
    </citation>
    <scope>NUCLEOTIDE SEQUENCE [LARGE SCALE GENOMIC DNA]</scope>
    <source>
        <strain evidence="2">47Lol / DSM 12138</strain>
    </source>
</reference>
<evidence type="ECO:0000313" key="1">
    <source>
        <dbReference type="EMBL" id="ENO84589.1"/>
    </source>
</evidence>
<gene>
    <name evidence="1" type="ORF">C666_17060</name>
</gene>
<dbReference type="SUPFAM" id="SSF55298">
    <property type="entry name" value="YjgF-like"/>
    <property type="match status" value="1"/>
</dbReference>
<protein>
    <submittedName>
        <fullName evidence="1">Uncharacterized protein</fullName>
    </submittedName>
</protein>
<keyword evidence="2" id="KW-1185">Reference proteome</keyword>
<proteinExistence type="predicted"/>
<dbReference type="EMBL" id="AMXE01000101">
    <property type="protein sequence ID" value="ENO84589.1"/>
    <property type="molecule type" value="Genomic_DNA"/>
</dbReference>
<dbReference type="CDD" id="cd00448">
    <property type="entry name" value="YjgF_YER057c_UK114_family"/>
    <property type="match status" value="1"/>
</dbReference>